<dbReference type="GO" id="GO:0030154">
    <property type="term" value="P:cell differentiation"/>
    <property type="evidence" value="ECO:0007669"/>
    <property type="project" value="UniProtKB-KW"/>
</dbReference>
<reference evidence="20" key="3">
    <citation type="submission" date="2025-09" db="UniProtKB">
        <authorList>
            <consortium name="Ensembl"/>
        </authorList>
    </citation>
    <scope>IDENTIFICATION</scope>
</reference>
<keyword evidence="9" id="KW-0726">Sexual differentiation</keyword>
<keyword evidence="12" id="KW-0443">Lipid metabolism</keyword>
<keyword evidence="8" id="KW-0521">NADP</keyword>
<dbReference type="Proteomes" id="UP000007875">
    <property type="component" value="Unassembled WGS sequence"/>
</dbReference>
<evidence type="ECO:0000256" key="7">
    <source>
        <dbReference type="ARBA" id="ARBA00022848"/>
    </source>
</evidence>
<proteinExistence type="inferred from homology"/>
<dbReference type="PROSITE" id="PS50244">
    <property type="entry name" value="S5A_REDUCTASE"/>
    <property type="match status" value="1"/>
</dbReference>
<dbReference type="GO" id="GO:0005789">
    <property type="term" value="C:endoplasmic reticulum membrane"/>
    <property type="evidence" value="ECO:0007669"/>
    <property type="project" value="UniProtKB-SubCell"/>
</dbReference>
<evidence type="ECO:0000256" key="6">
    <source>
        <dbReference type="ARBA" id="ARBA00022824"/>
    </source>
</evidence>
<feature type="transmembrane region" description="Helical" evidence="18">
    <location>
        <begin position="144"/>
        <end position="166"/>
    </location>
</feature>
<dbReference type="InParanoid" id="H2ZL32"/>
<evidence type="ECO:0000256" key="15">
    <source>
        <dbReference type="ARBA" id="ARBA00048164"/>
    </source>
</evidence>
<dbReference type="GO" id="GO:0006702">
    <property type="term" value="P:androgen biosynthetic process"/>
    <property type="evidence" value="ECO:0007669"/>
    <property type="project" value="UniProtKB-ARBA"/>
</dbReference>
<dbReference type="GO" id="GO:0007548">
    <property type="term" value="P:sex differentiation"/>
    <property type="evidence" value="ECO:0007669"/>
    <property type="project" value="UniProtKB-KW"/>
</dbReference>
<comment type="function">
    <text evidence="14">Converts testosterone (T) into 5-alpha-dihydrotestosterone (DHT) and progesterone or corticosterone into their corresponding 5-alpha-3-oxosteroids. It plays a central role in sexual differentiation and androgen physiology.</text>
</comment>
<evidence type="ECO:0000259" key="19">
    <source>
        <dbReference type="Pfam" id="PF02544"/>
    </source>
</evidence>
<evidence type="ECO:0000256" key="9">
    <source>
        <dbReference type="ARBA" id="ARBA00022928"/>
    </source>
</evidence>
<evidence type="ECO:0000313" key="21">
    <source>
        <dbReference type="Proteomes" id="UP000007875"/>
    </source>
</evidence>
<keyword evidence="6" id="KW-0256">Endoplasmic reticulum</keyword>
<comment type="similarity">
    <text evidence="3 18">Belongs to the steroid 5-alpha reductase family.</text>
</comment>
<comment type="function">
    <text evidence="18">Converts testosterone into 5-alpha-dihydrotestosterone and progesterone or corticosterone into their corresponding 5-alpha-3-oxosteroids. It plays a central role in sexual differentiation and androgen physiology.</text>
</comment>
<evidence type="ECO:0000256" key="16">
    <source>
        <dbReference type="ARBA" id="ARBA00048292"/>
    </source>
</evidence>
<sequence>MFDSTTELTVIRVMSGIICSSGILALLAYLGGIPTGYGKHRKDSETSMDARLGWVVQECPSFFIPVYVVYSVGYQQINLANLIIIGAFAFHYFQRTFVYTLLMHKKSTPIPIRLVCMGFTFTSINALAISNYEASHAPLPDSWLSSYQFIGGMLLWGVGMLVNLHSDHVLRNLRRPNEVGYKIPRGGAFELVSGANFSGEILEWIGLKIASNFHFPLVCFALSTALVIGTRALAHHKFYLKKFENYPKSRKAVVPFLL</sequence>
<keyword evidence="5" id="KW-0221">Differentiation</keyword>
<dbReference type="OMA" id="IASNFHF"/>
<evidence type="ECO:0000256" key="11">
    <source>
        <dbReference type="ARBA" id="ARBA00023002"/>
    </source>
</evidence>
<evidence type="ECO:0000256" key="12">
    <source>
        <dbReference type="ARBA" id="ARBA00023098"/>
    </source>
</evidence>
<dbReference type="PIRSF" id="PIRSF015596">
    <property type="entry name" value="5_alpha-SR2"/>
    <property type="match status" value="1"/>
</dbReference>
<evidence type="ECO:0000256" key="1">
    <source>
        <dbReference type="ARBA" id="ARBA00004154"/>
    </source>
</evidence>
<reference evidence="21" key="1">
    <citation type="submission" date="2003-08" db="EMBL/GenBank/DDBJ databases">
        <authorList>
            <person name="Birren B."/>
            <person name="Nusbaum C."/>
            <person name="Abebe A."/>
            <person name="Abouelleil A."/>
            <person name="Adekoya E."/>
            <person name="Ait-zahra M."/>
            <person name="Allen N."/>
            <person name="Allen T."/>
            <person name="An P."/>
            <person name="Anderson M."/>
            <person name="Anderson S."/>
            <person name="Arachchi H."/>
            <person name="Armbruster J."/>
            <person name="Bachantsang P."/>
            <person name="Baldwin J."/>
            <person name="Barry A."/>
            <person name="Bayul T."/>
            <person name="Blitshsteyn B."/>
            <person name="Bloom T."/>
            <person name="Blye J."/>
            <person name="Boguslavskiy L."/>
            <person name="Borowsky M."/>
            <person name="Boukhgalter B."/>
            <person name="Brunache A."/>
            <person name="Butler J."/>
            <person name="Calixte N."/>
            <person name="Calvo S."/>
            <person name="Camarata J."/>
            <person name="Campo K."/>
            <person name="Chang J."/>
            <person name="Cheshatsang Y."/>
            <person name="Citroen M."/>
            <person name="Collymore A."/>
            <person name="Considine T."/>
            <person name="Cook A."/>
            <person name="Cooke P."/>
            <person name="Corum B."/>
            <person name="Cuomo C."/>
            <person name="David R."/>
            <person name="Dawoe T."/>
            <person name="Degray S."/>
            <person name="Dodge S."/>
            <person name="Dooley K."/>
            <person name="Dorje P."/>
            <person name="Dorjee K."/>
            <person name="Dorris L."/>
            <person name="Duffey N."/>
            <person name="Dupes A."/>
            <person name="Elkins T."/>
            <person name="Engels R."/>
            <person name="Erickson J."/>
            <person name="Farina A."/>
            <person name="Faro S."/>
            <person name="Ferreira P."/>
            <person name="Fischer H."/>
            <person name="Fitzgerald M."/>
            <person name="Foley K."/>
            <person name="Gage D."/>
            <person name="Galagan J."/>
            <person name="Gearin G."/>
            <person name="Gnerre S."/>
            <person name="Gnirke A."/>
            <person name="Goyette A."/>
            <person name="Graham J."/>
            <person name="Grandbois E."/>
            <person name="Gyaltsen K."/>
            <person name="Hafez N."/>
            <person name="Hagopian D."/>
            <person name="Hagos B."/>
            <person name="Hall J."/>
            <person name="Hatcher B."/>
            <person name="Heller A."/>
            <person name="Higgins H."/>
            <person name="Honan T."/>
            <person name="Horn A."/>
            <person name="Houde N."/>
            <person name="Hughes L."/>
            <person name="Hulme W."/>
            <person name="Husby E."/>
            <person name="Iliev I."/>
            <person name="Jaffe D."/>
            <person name="Jones C."/>
            <person name="Kamal M."/>
            <person name="Kamat A."/>
            <person name="Kamvysselis M."/>
            <person name="Karlsson E."/>
            <person name="Kells C."/>
            <person name="Kieu A."/>
            <person name="Kisner P."/>
            <person name="Kodira C."/>
            <person name="Kulbokas E."/>
            <person name="Labutti K."/>
            <person name="Lama D."/>
            <person name="Landers T."/>
            <person name="Leger J."/>
            <person name="Levine S."/>
            <person name="Lewis D."/>
            <person name="Lewis T."/>
            <person name="Lindblad-toh K."/>
            <person name="Liu X."/>
            <person name="Lokyitsang T."/>
            <person name="Lokyitsang Y."/>
            <person name="Lucien O."/>
            <person name="Lui A."/>
            <person name="Ma L.J."/>
            <person name="Mabbitt R."/>
            <person name="Macdonald J."/>
            <person name="Maclean C."/>
            <person name="Major J."/>
            <person name="Manning J."/>
            <person name="Marabella R."/>
            <person name="Maru K."/>
            <person name="Matthews C."/>
            <person name="Mauceli E."/>
            <person name="Mccarthy M."/>
            <person name="Mcdonough S."/>
            <person name="Mcghee T."/>
            <person name="Meldrim J."/>
            <person name="Meneus L."/>
            <person name="Mesirov J."/>
            <person name="Mihalev A."/>
            <person name="Mihova T."/>
            <person name="Mikkelsen T."/>
            <person name="Mlenga V."/>
            <person name="Moru K."/>
            <person name="Mozes J."/>
            <person name="Mulrain L."/>
            <person name="Munson G."/>
            <person name="Naylor J."/>
            <person name="Newes C."/>
            <person name="Nguyen C."/>
            <person name="Nguyen N."/>
            <person name="Nguyen T."/>
            <person name="Nicol R."/>
            <person name="Nielsen C."/>
            <person name="Nizzari M."/>
            <person name="Norbu C."/>
            <person name="Norbu N."/>
            <person name="O'donnell P."/>
            <person name="Okoawo O."/>
            <person name="O'leary S."/>
            <person name="Omotosho B."/>
            <person name="O'neill K."/>
            <person name="Osman S."/>
            <person name="Parker S."/>
            <person name="Perrin D."/>
            <person name="Phunkhang P."/>
            <person name="Piqani B."/>
            <person name="Purcell S."/>
            <person name="Rachupka T."/>
            <person name="Ramasamy U."/>
            <person name="Rameau R."/>
            <person name="Ray V."/>
            <person name="Raymond C."/>
            <person name="Retta R."/>
            <person name="Richardson S."/>
            <person name="Rise C."/>
            <person name="Rodriguez J."/>
            <person name="Rogers J."/>
            <person name="Rogov P."/>
            <person name="Rutman M."/>
            <person name="Schupbach R."/>
            <person name="Seaman C."/>
            <person name="Settipalli S."/>
            <person name="Sharpe T."/>
            <person name="Sheridan J."/>
            <person name="Sherpa N."/>
            <person name="Shi J."/>
            <person name="Smirnov S."/>
            <person name="Smith C."/>
            <person name="Sougnez C."/>
            <person name="Spencer B."/>
            <person name="Stalker J."/>
            <person name="Stange-thomann N."/>
            <person name="Stavropoulos S."/>
            <person name="Stetson K."/>
            <person name="Stone C."/>
            <person name="Stone S."/>
            <person name="Stubbs M."/>
            <person name="Talamas J."/>
            <person name="Tchuinga P."/>
            <person name="Tenzing P."/>
            <person name="Tesfaye S."/>
            <person name="Theodore J."/>
            <person name="Thoulutsang Y."/>
            <person name="Topham K."/>
            <person name="Towey S."/>
            <person name="Tsamla T."/>
            <person name="Tsomo N."/>
            <person name="Vallee D."/>
            <person name="Vassiliev H."/>
            <person name="Venkataraman V."/>
            <person name="Vinson J."/>
            <person name="Vo A."/>
            <person name="Wade C."/>
            <person name="Wang S."/>
            <person name="Wangchuk T."/>
            <person name="Wangdi T."/>
            <person name="Whittaker C."/>
            <person name="Wilkinson J."/>
            <person name="Wu Y."/>
            <person name="Wyman D."/>
            <person name="Yadav S."/>
            <person name="Yang S."/>
            <person name="Yang X."/>
            <person name="Yeager S."/>
            <person name="Yee E."/>
            <person name="Young G."/>
            <person name="Zainoun J."/>
            <person name="Zembeck L."/>
            <person name="Zimmer A."/>
            <person name="Zody M."/>
            <person name="Lander E."/>
        </authorList>
    </citation>
    <scope>NUCLEOTIDE SEQUENCE [LARGE SCALE GENOMIC DNA]</scope>
</reference>
<feature type="transmembrane region" description="Helical" evidence="18">
    <location>
        <begin position="114"/>
        <end position="132"/>
    </location>
</feature>
<evidence type="ECO:0000256" key="2">
    <source>
        <dbReference type="ARBA" id="ARBA00004477"/>
    </source>
</evidence>
<keyword evidence="7" id="KW-0492">Microsome</keyword>
<evidence type="ECO:0000256" key="4">
    <source>
        <dbReference type="ARBA" id="ARBA00022692"/>
    </source>
</evidence>
<dbReference type="STRING" id="51511.ENSCSAVP00000018298"/>
<keyword evidence="4 18" id="KW-0812">Transmembrane</keyword>
<protein>
    <recommendedName>
        <fullName evidence="18">3-oxo-5-alpha-steroid 4-dehydrogenase</fullName>
        <ecNumber evidence="18">1.3.1.22</ecNumber>
    </recommendedName>
</protein>
<keyword evidence="13 18" id="KW-0472">Membrane</keyword>
<evidence type="ECO:0000256" key="17">
    <source>
        <dbReference type="ARBA" id="ARBA00049397"/>
    </source>
</evidence>
<evidence type="ECO:0000256" key="8">
    <source>
        <dbReference type="ARBA" id="ARBA00022857"/>
    </source>
</evidence>
<comment type="catalytic activity">
    <reaction evidence="16">
        <text>5alpha-pregnane-3,20-dione + NADP(+) = progesterone + NADPH + H(+)</text>
        <dbReference type="Rhea" id="RHEA:21952"/>
        <dbReference type="ChEBI" id="CHEBI:15378"/>
        <dbReference type="ChEBI" id="CHEBI:17026"/>
        <dbReference type="ChEBI" id="CHEBI:28952"/>
        <dbReference type="ChEBI" id="CHEBI:57783"/>
        <dbReference type="ChEBI" id="CHEBI:58349"/>
        <dbReference type="EC" id="1.3.1.22"/>
    </reaction>
    <physiologicalReaction direction="right-to-left" evidence="16">
        <dbReference type="Rhea" id="RHEA:21954"/>
    </physiologicalReaction>
</comment>
<organism evidence="20 21">
    <name type="scientific">Ciona savignyi</name>
    <name type="common">Pacific transparent sea squirt</name>
    <dbReference type="NCBI Taxonomy" id="51511"/>
    <lineage>
        <taxon>Eukaryota</taxon>
        <taxon>Metazoa</taxon>
        <taxon>Chordata</taxon>
        <taxon>Tunicata</taxon>
        <taxon>Ascidiacea</taxon>
        <taxon>Phlebobranchia</taxon>
        <taxon>Cionidae</taxon>
        <taxon>Ciona</taxon>
    </lineage>
</organism>
<feature type="transmembrane region" description="Helical" evidence="18">
    <location>
        <begin position="12"/>
        <end position="31"/>
    </location>
</feature>
<dbReference type="GeneTree" id="ENSGT00950000182886"/>
<evidence type="ECO:0000256" key="3">
    <source>
        <dbReference type="ARBA" id="ARBA00007742"/>
    </source>
</evidence>
<comment type="subcellular location">
    <subcellularLocation>
        <location evidence="2">Endoplasmic reticulum membrane</location>
        <topology evidence="2">Multi-pass membrane protein</topology>
    </subcellularLocation>
    <subcellularLocation>
        <location evidence="1">Microsome membrane</location>
        <topology evidence="1">Multi-pass membrane protein</topology>
    </subcellularLocation>
</comment>
<feature type="domain" description="3-oxo-5-alpha-steroid 4-dehydrogenase C-terminal" evidence="19">
    <location>
        <begin position="109"/>
        <end position="258"/>
    </location>
</feature>
<name>H2ZL32_CIOSA</name>
<dbReference type="Gene3D" id="1.20.120.1630">
    <property type="match status" value="1"/>
</dbReference>
<evidence type="ECO:0000256" key="10">
    <source>
        <dbReference type="ARBA" id="ARBA00022989"/>
    </source>
</evidence>
<keyword evidence="10 18" id="KW-1133">Transmembrane helix</keyword>
<dbReference type="PANTHER" id="PTHR10556:SF37">
    <property type="entry name" value="3-OXO-5-ALPHA-STEROID 4-DEHYDROGENASE 2"/>
    <property type="match status" value="1"/>
</dbReference>
<evidence type="ECO:0000313" key="20">
    <source>
        <dbReference type="Ensembl" id="ENSCSAVP00000018298.1"/>
    </source>
</evidence>
<evidence type="ECO:0000256" key="13">
    <source>
        <dbReference type="ARBA" id="ARBA00023136"/>
    </source>
</evidence>
<dbReference type="EC" id="1.3.1.22" evidence="18"/>
<comment type="catalytic activity">
    <reaction evidence="17">
        <text>17beta-hydroxy-5alpha-androstan-3-one + NADP(+) = testosterone + NADPH + H(+)</text>
        <dbReference type="Rhea" id="RHEA:50820"/>
        <dbReference type="ChEBI" id="CHEBI:15378"/>
        <dbReference type="ChEBI" id="CHEBI:16330"/>
        <dbReference type="ChEBI" id="CHEBI:17347"/>
        <dbReference type="ChEBI" id="CHEBI:57783"/>
        <dbReference type="ChEBI" id="CHEBI:58349"/>
        <dbReference type="EC" id="1.3.1.22"/>
    </reaction>
    <physiologicalReaction direction="right-to-left" evidence="17">
        <dbReference type="Rhea" id="RHEA:50822"/>
    </physiologicalReaction>
</comment>
<dbReference type="HOGENOM" id="CLU_065395_1_0_1"/>
<keyword evidence="11" id="KW-0560">Oxidoreductase</keyword>
<dbReference type="GO" id="GO:0047751">
    <property type="term" value="F:3-oxo-5-alpha-steroid 4-dehydrogenase (NADP+) activity"/>
    <property type="evidence" value="ECO:0007669"/>
    <property type="project" value="UniProtKB-EC"/>
</dbReference>
<dbReference type="FunFam" id="1.20.120.1630:FF:000014">
    <property type="entry name" value="Steroid 5-alpha reductase, putative"/>
    <property type="match status" value="1"/>
</dbReference>
<dbReference type="eggNOG" id="KOG1638">
    <property type="taxonomic scope" value="Eukaryota"/>
</dbReference>
<dbReference type="Pfam" id="PF02544">
    <property type="entry name" value="Steroid_dh"/>
    <property type="match status" value="1"/>
</dbReference>
<evidence type="ECO:0000256" key="14">
    <source>
        <dbReference type="ARBA" id="ARBA00045549"/>
    </source>
</evidence>
<dbReference type="PANTHER" id="PTHR10556">
    <property type="entry name" value="3-OXO-5-ALPHA-STEROID 4-DEHYDROGENASE"/>
    <property type="match status" value="1"/>
</dbReference>
<evidence type="ECO:0000256" key="18">
    <source>
        <dbReference type="PIRNR" id="PIRNR015596"/>
    </source>
</evidence>
<feature type="transmembrane region" description="Helical" evidence="18">
    <location>
        <begin position="76"/>
        <end position="93"/>
    </location>
</feature>
<dbReference type="InterPro" id="IPR039357">
    <property type="entry name" value="SRD5A/TECR"/>
</dbReference>
<evidence type="ECO:0000256" key="5">
    <source>
        <dbReference type="ARBA" id="ARBA00022782"/>
    </source>
</evidence>
<reference evidence="20" key="2">
    <citation type="submission" date="2025-08" db="UniProtKB">
        <authorList>
            <consortium name="Ensembl"/>
        </authorList>
    </citation>
    <scope>IDENTIFICATION</scope>
</reference>
<dbReference type="AlphaFoldDB" id="H2ZL32"/>
<dbReference type="Ensembl" id="ENSCSAVT00000018498.1">
    <property type="protein sequence ID" value="ENSCSAVP00000018298.1"/>
    <property type="gene ID" value="ENSCSAVG00000010748.1"/>
</dbReference>
<feature type="transmembrane region" description="Helical" evidence="18">
    <location>
        <begin position="52"/>
        <end position="70"/>
    </location>
</feature>
<dbReference type="InterPro" id="IPR016636">
    <property type="entry name" value="3-oxo-5-alpha-steroid_4-DH"/>
</dbReference>
<keyword evidence="21" id="KW-1185">Reference proteome</keyword>
<feature type="transmembrane region" description="Helical" evidence="18">
    <location>
        <begin position="213"/>
        <end position="234"/>
    </location>
</feature>
<comment type="catalytic activity">
    <reaction evidence="15 18">
        <text>a 3-oxo-5alpha-steroid + NADP(+) = a 3-oxo-Delta(4)-steroid + NADPH + H(+)</text>
        <dbReference type="Rhea" id="RHEA:54384"/>
        <dbReference type="ChEBI" id="CHEBI:13601"/>
        <dbReference type="ChEBI" id="CHEBI:15378"/>
        <dbReference type="ChEBI" id="CHEBI:47909"/>
        <dbReference type="ChEBI" id="CHEBI:57783"/>
        <dbReference type="ChEBI" id="CHEBI:58349"/>
        <dbReference type="EC" id="1.3.1.22"/>
    </reaction>
</comment>
<accession>H2ZL32</accession>
<dbReference type="InterPro" id="IPR001104">
    <property type="entry name" value="3-oxo-5_a-steroid_4-DH_C"/>
</dbReference>